<evidence type="ECO:0000313" key="2">
    <source>
        <dbReference type="EMBL" id="GAA2599169.1"/>
    </source>
</evidence>
<feature type="domain" description="DUF397" evidence="1">
    <location>
        <begin position="7"/>
        <end position="62"/>
    </location>
</feature>
<comment type="caution">
    <text evidence="2">The sequence shown here is derived from an EMBL/GenBank/DDBJ whole genome shotgun (WGS) entry which is preliminary data.</text>
</comment>
<proteinExistence type="predicted"/>
<sequence length="70" mass="7424">MTTETPRWFTSSYSDNGGQCVEVATNLATTHGTIPIRDSKNRTGPTLNLPAPAFTTFMASVKAGDFGGTQ</sequence>
<evidence type="ECO:0000313" key="3">
    <source>
        <dbReference type="Proteomes" id="UP001501447"/>
    </source>
</evidence>
<accession>A0ABN3PSX3</accession>
<dbReference type="Proteomes" id="UP001501447">
    <property type="component" value="Unassembled WGS sequence"/>
</dbReference>
<organism evidence="2 3">
    <name type="scientific">Streptomyces axinellae</name>
    <dbReference type="NCBI Taxonomy" id="552788"/>
    <lineage>
        <taxon>Bacteria</taxon>
        <taxon>Bacillati</taxon>
        <taxon>Actinomycetota</taxon>
        <taxon>Actinomycetes</taxon>
        <taxon>Kitasatosporales</taxon>
        <taxon>Streptomycetaceae</taxon>
        <taxon>Streptomyces</taxon>
    </lineage>
</organism>
<dbReference type="InterPro" id="IPR007278">
    <property type="entry name" value="DUF397"/>
</dbReference>
<evidence type="ECO:0000259" key="1">
    <source>
        <dbReference type="Pfam" id="PF04149"/>
    </source>
</evidence>
<gene>
    <name evidence="2" type="ORF">GCM10009863_10680</name>
</gene>
<name>A0ABN3PSX3_9ACTN</name>
<dbReference type="Pfam" id="PF04149">
    <property type="entry name" value="DUF397"/>
    <property type="match status" value="1"/>
</dbReference>
<reference evidence="2 3" key="1">
    <citation type="journal article" date="2019" name="Int. J. Syst. Evol. Microbiol.">
        <title>The Global Catalogue of Microorganisms (GCM) 10K type strain sequencing project: providing services to taxonomists for standard genome sequencing and annotation.</title>
        <authorList>
            <consortium name="The Broad Institute Genomics Platform"/>
            <consortium name="The Broad Institute Genome Sequencing Center for Infectious Disease"/>
            <person name="Wu L."/>
            <person name="Ma J."/>
        </authorList>
    </citation>
    <scope>NUCLEOTIDE SEQUENCE [LARGE SCALE GENOMIC DNA]</scope>
    <source>
        <strain evidence="2 3">JCM 16373</strain>
    </source>
</reference>
<protein>
    <submittedName>
        <fullName evidence="2">DUF397 domain-containing protein</fullName>
    </submittedName>
</protein>
<keyword evidence="3" id="KW-1185">Reference proteome</keyword>
<dbReference type="EMBL" id="BAAARJ010000003">
    <property type="protein sequence ID" value="GAA2599169.1"/>
    <property type="molecule type" value="Genomic_DNA"/>
</dbReference>
<dbReference type="RefSeq" id="WP_344562669.1">
    <property type="nucleotide sequence ID" value="NZ_BAAARJ010000003.1"/>
</dbReference>